<dbReference type="AlphaFoldDB" id="X0ZPQ9"/>
<accession>X0ZPQ9</accession>
<reference evidence="1" key="1">
    <citation type="journal article" date="2014" name="Front. Microbiol.">
        <title>High frequency of phylogenetically diverse reductive dehalogenase-homologous genes in deep subseafloor sedimentary metagenomes.</title>
        <authorList>
            <person name="Kawai M."/>
            <person name="Futagami T."/>
            <person name="Toyoda A."/>
            <person name="Takaki Y."/>
            <person name="Nishi S."/>
            <person name="Hori S."/>
            <person name="Arai W."/>
            <person name="Tsubouchi T."/>
            <person name="Morono Y."/>
            <person name="Uchiyama I."/>
            <person name="Ito T."/>
            <person name="Fujiyama A."/>
            <person name="Inagaki F."/>
            <person name="Takami H."/>
        </authorList>
    </citation>
    <scope>NUCLEOTIDE SEQUENCE</scope>
    <source>
        <strain evidence="1">Expedition CK06-06</strain>
    </source>
</reference>
<comment type="caution">
    <text evidence="1">The sequence shown here is derived from an EMBL/GenBank/DDBJ whole genome shotgun (WGS) entry which is preliminary data.</text>
</comment>
<sequence>MKIAKTYGQYTCPYNKFDGKTPGKITMENSKSTISGRYCKNNCGLYMNNCDLFKKD</sequence>
<protein>
    <submittedName>
        <fullName evidence="1">Uncharacterized protein</fullName>
    </submittedName>
</protein>
<gene>
    <name evidence="1" type="ORF">S01H4_15817</name>
</gene>
<organism evidence="1">
    <name type="scientific">marine sediment metagenome</name>
    <dbReference type="NCBI Taxonomy" id="412755"/>
    <lineage>
        <taxon>unclassified sequences</taxon>
        <taxon>metagenomes</taxon>
        <taxon>ecological metagenomes</taxon>
    </lineage>
</organism>
<dbReference type="EMBL" id="BART01006935">
    <property type="protein sequence ID" value="GAG71730.1"/>
    <property type="molecule type" value="Genomic_DNA"/>
</dbReference>
<proteinExistence type="predicted"/>
<name>X0ZPQ9_9ZZZZ</name>
<evidence type="ECO:0000313" key="1">
    <source>
        <dbReference type="EMBL" id="GAG71730.1"/>
    </source>
</evidence>